<comment type="caution">
    <text evidence="1">The sequence shown here is derived from an EMBL/GenBank/DDBJ whole genome shotgun (WGS) entry which is preliminary data.</text>
</comment>
<organism evidence="1 2">
    <name type="scientific">Solea senegalensis</name>
    <name type="common">Senegalese sole</name>
    <dbReference type="NCBI Taxonomy" id="28829"/>
    <lineage>
        <taxon>Eukaryota</taxon>
        <taxon>Metazoa</taxon>
        <taxon>Chordata</taxon>
        <taxon>Craniata</taxon>
        <taxon>Vertebrata</taxon>
        <taxon>Euteleostomi</taxon>
        <taxon>Actinopterygii</taxon>
        <taxon>Neopterygii</taxon>
        <taxon>Teleostei</taxon>
        <taxon>Neoteleostei</taxon>
        <taxon>Acanthomorphata</taxon>
        <taxon>Carangaria</taxon>
        <taxon>Pleuronectiformes</taxon>
        <taxon>Pleuronectoidei</taxon>
        <taxon>Soleidae</taxon>
        <taxon>Solea</taxon>
    </lineage>
</organism>
<protein>
    <recommendedName>
        <fullName evidence="3">Peptidase A2 domain-containing protein</fullName>
    </recommendedName>
</protein>
<proteinExistence type="predicted"/>
<evidence type="ECO:0000313" key="1">
    <source>
        <dbReference type="EMBL" id="KAG7465450.1"/>
    </source>
</evidence>
<evidence type="ECO:0000313" key="2">
    <source>
        <dbReference type="Proteomes" id="UP000693946"/>
    </source>
</evidence>
<dbReference type="PANTHER" id="PTHR46888">
    <property type="entry name" value="ZINC KNUCKLE DOMAINCONTAINING PROTEIN-RELATED"/>
    <property type="match status" value="1"/>
</dbReference>
<dbReference type="EMBL" id="JAGKHQ010000726">
    <property type="protein sequence ID" value="KAG7465450.1"/>
    <property type="molecule type" value="Genomic_DNA"/>
</dbReference>
<reference evidence="1 2" key="1">
    <citation type="journal article" date="2021" name="Sci. Rep.">
        <title>Chromosome anchoring in Senegalese sole (Solea senegalensis) reveals sex-associated markers and genome rearrangements in flatfish.</title>
        <authorList>
            <person name="Guerrero-Cozar I."/>
            <person name="Gomez-Garrido J."/>
            <person name="Berbel C."/>
            <person name="Martinez-Blanch J.F."/>
            <person name="Alioto T."/>
            <person name="Claros M.G."/>
            <person name="Gagnaire P.A."/>
            <person name="Manchado M."/>
        </authorList>
    </citation>
    <scope>NUCLEOTIDE SEQUENCE [LARGE SCALE GENOMIC DNA]</scope>
    <source>
        <strain evidence="1">Sse05_10M</strain>
    </source>
</reference>
<keyword evidence="2" id="KW-1185">Reference proteome</keyword>
<name>A0AAV6PKM1_SOLSE</name>
<dbReference type="AlphaFoldDB" id="A0AAV6PKM1"/>
<gene>
    <name evidence="1" type="ORF">JOB18_027649</name>
</gene>
<evidence type="ECO:0008006" key="3">
    <source>
        <dbReference type="Google" id="ProtNLM"/>
    </source>
</evidence>
<dbReference type="PANTHER" id="PTHR46888:SF13">
    <property type="entry name" value="RIBONUCLEASE H"/>
    <property type="match status" value="1"/>
</dbReference>
<dbReference type="Proteomes" id="UP000693946">
    <property type="component" value="Unassembled WGS sequence"/>
</dbReference>
<accession>A0AAV6PKM1</accession>
<sequence length="365" mass="39706">MAAESRYSFSLESFLVDPSLDQINKCRKCDLVQIVSHYNLDLPKQIAKKELKAQVVDHLVKLGVIRLSYSSGNVSLTGESTDKSQISILRDTGASQSVILASALPFSEQSSCGYSIALRGIEMGYIPRPMHRIYIESPLITDDTQRTQQVDVDTPHALQAEALKPPAPQPPPADGTAFPVTRDRLGAAQRTDPTLQKCFASVQIAKKELKAQVVDHLVKLGVIRLSYSSGNVSLTGESTDKSQISILRDTGASQSVILASALPFSEQSSCGYSIALRGIEMGYIPRPMHRIYIESPLITDDTQRTQQVDVDTPHALQAEALKPPAPQPPPADGTAFPVTRDRLGAAQRTDPTLQKCFASVPEGRF</sequence>